<accession>A0ABM1KJQ4</accession>
<dbReference type="Pfam" id="PF13176">
    <property type="entry name" value="TPR_7"/>
    <property type="match status" value="1"/>
</dbReference>
<evidence type="ECO:0000256" key="3">
    <source>
        <dbReference type="ARBA" id="ARBA00022737"/>
    </source>
</evidence>
<dbReference type="Proteomes" id="UP000694871">
    <property type="component" value="Unplaced"/>
</dbReference>
<evidence type="ECO:0000313" key="8">
    <source>
        <dbReference type="Proteomes" id="UP000694871"/>
    </source>
</evidence>
<reference evidence="9" key="1">
    <citation type="submission" date="2025-08" db="UniProtKB">
        <authorList>
            <consortium name="RefSeq"/>
        </authorList>
    </citation>
    <scope>IDENTIFICATION</scope>
</reference>
<keyword evidence="2" id="KW-0963">Cytoplasm</keyword>
<keyword evidence="3" id="KW-0677">Repeat</keyword>
<evidence type="ECO:0000256" key="4">
    <source>
        <dbReference type="ARBA" id="ARBA00022803"/>
    </source>
</evidence>
<evidence type="ECO:0000256" key="7">
    <source>
        <dbReference type="PROSITE-ProRule" id="PRU00339"/>
    </source>
</evidence>
<organism evidence="8 9">
    <name type="scientific">Gekko japonicus</name>
    <name type="common">Schlegel's Japanese gecko</name>
    <dbReference type="NCBI Taxonomy" id="146911"/>
    <lineage>
        <taxon>Eukaryota</taxon>
        <taxon>Metazoa</taxon>
        <taxon>Chordata</taxon>
        <taxon>Craniata</taxon>
        <taxon>Vertebrata</taxon>
        <taxon>Euteleostomi</taxon>
        <taxon>Lepidosauria</taxon>
        <taxon>Squamata</taxon>
        <taxon>Bifurcata</taxon>
        <taxon>Gekkota</taxon>
        <taxon>Gekkonidae</taxon>
        <taxon>Gekkoninae</taxon>
        <taxon>Gekko</taxon>
    </lineage>
</organism>
<dbReference type="InterPro" id="IPR051476">
    <property type="entry name" value="Bac_ResReg_Asp_Phosphatase"/>
</dbReference>
<dbReference type="SUPFAM" id="SSF48452">
    <property type="entry name" value="TPR-like"/>
    <property type="match status" value="1"/>
</dbReference>
<dbReference type="GeneID" id="107116529"/>
<evidence type="ECO:0000313" key="9">
    <source>
        <dbReference type="RefSeq" id="XP_015273941.1"/>
    </source>
</evidence>
<evidence type="ECO:0000256" key="2">
    <source>
        <dbReference type="ARBA" id="ARBA00022490"/>
    </source>
</evidence>
<comment type="function">
    <text evidence="6">Axonemal protein which is implicated in axonemal and/or peri-axonemal structure assembly and regulates flagellum assembly and beating and therefore sperm motility.</text>
</comment>
<evidence type="ECO:0000256" key="1">
    <source>
        <dbReference type="ARBA" id="ARBA00004496"/>
    </source>
</evidence>
<dbReference type="Pfam" id="PF13181">
    <property type="entry name" value="TPR_8"/>
    <property type="match status" value="1"/>
</dbReference>
<comment type="subcellular location">
    <subcellularLocation>
        <location evidence="1">Cytoplasm</location>
    </subcellularLocation>
</comment>
<evidence type="ECO:0000256" key="5">
    <source>
        <dbReference type="ARBA" id="ARBA00040665"/>
    </source>
</evidence>
<dbReference type="PROSITE" id="PS50005">
    <property type="entry name" value="TPR"/>
    <property type="match status" value="1"/>
</dbReference>
<evidence type="ECO:0000256" key="6">
    <source>
        <dbReference type="ARBA" id="ARBA00044739"/>
    </source>
</evidence>
<dbReference type="Gene3D" id="1.25.40.10">
    <property type="entry name" value="Tetratricopeptide repeat domain"/>
    <property type="match status" value="1"/>
</dbReference>
<keyword evidence="4 7" id="KW-0802">TPR repeat</keyword>
<dbReference type="InterPro" id="IPR019734">
    <property type="entry name" value="TPR_rpt"/>
</dbReference>
<sequence length="522" mass="59842">MSILPPVPVQSPQEHPDMEEIRCPSPVLARMHLIKGKDAIDRYLAMHIKGLSKQEAAAYRNSYKKNICIDMLRQGYHKSFAELFTLIEKWNALREASGPGSAIWLQKSLEEQPDKLDQLHHFLTRAEAAQRSEYYEEMYLNQLSLAYCFNKSEDRWLRNYFYEQCYKTAQLIKIDGGRKEADAHSNMGLVYEEQGQFLKAAEHYEAFYHLTVGRIWKDETGRTLNTLACEHLWRIYTLLADKMLQNKEHQQAIKTLIKAFEMAKEAGNRNMEADAAFCLGLAYHSAGEEDTAILKLNAYLELSKILGDYVGIGRAYQALAQVLVSLGEIDEAITYLEKFMNIAKNIQLTHSLVDACTFLGNIYNERGNYSKACEYFDQAFCAANVLGDVPLVNETKVYCGIGKAHNMMVKVNSHTEAADHVGIEYLLAWKGNRSDMCNDPFTVAMENYELPNNLRLYISWGAIKGYKCRVYDHYTSVSLVHFCNRLLPLNLLILHTKMRKSNLFFDRQEDCNKFNPTDTAAK</sequence>
<dbReference type="InterPro" id="IPR011990">
    <property type="entry name" value="TPR-like_helical_dom_sf"/>
</dbReference>
<protein>
    <recommendedName>
        <fullName evidence="5">Tetratricopeptide repeat protein 29</fullName>
    </recommendedName>
</protein>
<dbReference type="SMART" id="SM00028">
    <property type="entry name" value="TPR"/>
    <property type="match status" value="5"/>
</dbReference>
<name>A0ABM1KJQ4_GEKJA</name>
<proteinExistence type="predicted"/>
<keyword evidence="8" id="KW-1185">Reference proteome</keyword>
<dbReference type="RefSeq" id="XP_015273941.1">
    <property type="nucleotide sequence ID" value="XM_015418455.1"/>
</dbReference>
<dbReference type="PANTHER" id="PTHR46630">
    <property type="entry name" value="TETRATRICOPEPTIDE REPEAT PROTEIN 29"/>
    <property type="match status" value="1"/>
</dbReference>
<feature type="repeat" description="TPR" evidence="7">
    <location>
        <begin position="313"/>
        <end position="346"/>
    </location>
</feature>
<gene>
    <name evidence="9" type="primary">TTC29</name>
</gene>
<dbReference type="PANTHER" id="PTHR46630:SF1">
    <property type="entry name" value="TETRATRICOPEPTIDE REPEAT PROTEIN 29"/>
    <property type="match status" value="1"/>
</dbReference>